<sequence length="362" mass="41057">MYVLPASVFVLAFACHLMLKQIVDLFHRLVYSRAEHDEGCTCLTNPSTTRCTIDESLFMDLLPDVIRSLKRDGICSRDNISMLQTEITGRVGPLALGMTPHSAARTEAGTESSSTPSISEASGIETMSTHKTMNDVRSLLFSQSDTVVESRQPEFPQPASPLKPSKDSKPSRKPGKIARMKLKLLPDRSKAFKIAWGVFDELESRKERARNTGLSTSLVKRLFIRLRDGEKMITRIGNKFNLTLINFRIDAILLKLKHREIAVRHWKISIDKHPKKRRRMKHPDECRRPQSDTALDEITRECYDMGLGDDLRSGNDKILREQLRRYINVGEFCSNLIKELGWGAMLVPGLLIRQDEVPQTAV</sequence>
<proteinExistence type="predicted"/>
<keyword evidence="2" id="KW-0732">Signal</keyword>
<reference evidence="3" key="1">
    <citation type="submission" date="2011-11" db="EMBL/GenBank/DDBJ databases">
        <title>The Genome Sequence of Fusarium oxysporum PHW808.</title>
        <authorList>
            <consortium name="The Broad Institute Genome Sequencing Platform"/>
            <person name="Ma L.-J."/>
            <person name="Gale L.R."/>
            <person name="Schwartz D.C."/>
            <person name="Zhou S."/>
            <person name="Corby-Kistler H."/>
            <person name="Young S.K."/>
            <person name="Zeng Q."/>
            <person name="Gargeya S."/>
            <person name="Fitzgerald M."/>
            <person name="Haas B."/>
            <person name="Abouelleil A."/>
            <person name="Alvarado L."/>
            <person name="Arachchi H.M."/>
            <person name="Berlin A."/>
            <person name="Brown A."/>
            <person name="Chapman S.B."/>
            <person name="Chen Z."/>
            <person name="Dunbar C."/>
            <person name="Freedman E."/>
            <person name="Gearin G."/>
            <person name="Goldberg J."/>
            <person name="Griggs A."/>
            <person name="Gujja S."/>
            <person name="Heiman D."/>
            <person name="Howarth C."/>
            <person name="Larson L."/>
            <person name="Lui A."/>
            <person name="MacDonald P.J.P."/>
            <person name="Montmayeur A."/>
            <person name="Murphy C."/>
            <person name="Neiman D."/>
            <person name="Pearson M."/>
            <person name="Priest M."/>
            <person name="Roberts A."/>
            <person name="Saif S."/>
            <person name="Shea T."/>
            <person name="Shenoy N."/>
            <person name="Sisk P."/>
            <person name="Stolte C."/>
            <person name="Sykes S."/>
            <person name="Wortman J."/>
            <person name="Nusbaum C."/>
            <person name="Birren B."/>
        </authorList>
    </citation>
    <scope>NUCLEOTIDE SEQUENCE [LARGE SCALE GENOMIC DNA]</scope>
    <source>
        <strain evidence="3">54008</strain>
    </source>
</reference>
<dbReference type="AlphaFoldDB" id="X0GS32"/>
<evidence type="ECO:0000256" key="2">
    <source>
        <dbReference type="SAM" id="SignalP"/>
    </source>
</evidence>
<accession>X0GS32</accession>
<reference evidence="3" key="2">
    <citation type="submission" date="2012-05" db="EMBL/GenBank/DDBJ databases">
        <title>The Genome Annotation of Fusarium oxysporum PHW808.</title>
        <authorList>
            <consortium name="The Broad Institute Genomics Platform"/>
            <person name="Ma L.-J."/>
            <person name="Corby-Kistler H."/>
            <person name="Broz K."/>
            <person name="Gale L.R."/>
            <person name="Jonkers W."/>
            <person name="O'Donnell K."/>
            <person name="Ploetz R."/>
            <person name="Steinberg C."/>
            <person name="Schwartz D.C."/>
            <person name="VanEtten H."/>
            <person name="Zhou S."/>
            <person name="Young S.K."/>
            <person name="Zeng Q."/>
            <person name="Gargeya S."/>
            <person name="Fitzgerald M."/>
            <person name="Abouelleil A."/>
            <person name="Alvarado L."/>
            <person name="Chapman S.B."/>
            <person name="Gainer-Dewar J."/>
            <person name="Goldberg J."/>
            <person name="Griggs A."/>
            <person name="Gujja S."/>
            <person name="Hansen M."/>
            <person name="Howarth C."/>
            <person name="Imamovic A."/>
            <person name="Ireland A."/>
            <person name="Larimer J."/>
            <person name="McCowan C."/>
            <person name="Murphy C."/>
            <person name="Pearson M."/>
            <person name="Poon T.W."/>
            <person name="Priest M."/>
            <person name="Roberts A."/>
            <person name="Saif S."/>
            <person name="Shea T."/>
            <person name="Sykes S."/>
            <person name="Wortman J."/>
            <person name="Nusbaum C."/>
            <person name="Birren B."/>
        </authorList>
    </citation>
    <scope>NUCLEOTIDE SEQUENCE</scope>
    <source>
        <strain evidence="3">54008</strain>
    </source>
</reference>
<name>X0GS32_FUSOX</name>
<feature type="compositionally biased region" description="Low complexity" evidence="1">
    <location>
        <begin position="109"/>
        <end position="123"/>
    </location>
</feature>
<feature type="signal peptide" evidence="2">
    <location>
        <begin position="1"/>
        <end position="20"/>
    </location>
</feature>
<evidence type="ECO:0000313" key="3">
    <source>
        <dbReference type="EMBL" id="EXL66153.1"/>
    </source>
</evidence>
<feature type="region of interest" description="Disordered" evidence="1">
    <location>
        <begin position="147"/>
        <end position="176"/>
    </location>
</feature>
<dbReference type="Proteomes" id="UP000030676">
    <property type="component" value="Unassembled WGS sequence"/>
</dbReference>
<dbReference type="HOGENOM" id="CLU_797047_0_0_1"/>
<organism evidence="3">
    <name type="scientific">Fusarium oxysporum f. sp. conglutinans race 2 54008</name>
    <dbReference type="NCBI Taxonomy" id="1089457"/>
    <lineage>
        <taxon>Eukaryota</taxon>
        <taxon>Fungi</taxon>
        <taxon>Dikarya</taxon>
        <taxon>Ascomycota</taxon>
        <taxon>Pezizomycotina</taxon>
        <taxon>Sordariomycetes</taxon>
        <taxon>Hypocreomycetidae</taxon>
        <taxon>Hypocreales</taxon>
        <taxon>Nectriaceae</taxon>
        <taxon>Fusarium</taxon>
        <taxon>Fusarium oxysporum species complex</taxon>
    </lineage>
</organism>
<dbReference type="EMBL" id="JH659059">
    <property type="protein sequence ID" value="EXL66153.1"/>
    <property type="molecule type" value="Genomic_DNA"/>
</dbReference>
<feature type="region of interest" description="Disordered" evidence="1">
    <location>
        <begin position="101"/>
        <end position="123"/>
    </location>
</feature>
<dbReference type="OrthoDB" id="5064746at2759"/>
<evidence type="ECO:0000256" key="1">
    <source>
        <dbReference type="SAM" id="MobiDB-lite"/>
    </source>
</evidence>
<gene>
    <name evidence="3" type="ORF">FOPG_17651</name>
</gene>
<protein>
    <submittedName>
        <fullName evidence="3">Uncharacterized protein</fullName>
    </submittedName>
</protein>
<feature type="chain" id="PRO_5004938372" evidence="2">
    <location>
        <begin position="21"/>
        <end position="362"/>
    </location>
</feature>